<keyword evidence="1" id="KW-1133">Transmembrane helix</keyword>
<protein>
    <submittedName>
        <fullName evidence="3">Uncharacterized protein</fullName>
    </submittedName>
</protein>
<dbReference type="EMBL" id="HBIO01012606">
    <property type="protein sequence ID" value="CAE0464952.1"/>
    <property type="molecule type" value="Transcribed_RNA"/>
</dbReference>
<proteinExistence type="predicted"/>
<evidence type="ECO:0000313" key="3">
    <source>
        <dbReference type="EMBL" id="CAE0464952.1"/>
    </source>
</evidence>
<accession>A0A7S3Q3Z9</accession>
<feature type="transmembrane region" description="Helical" evidence="1">
    <location>
        <begin position="114"/>
        <end position="133"/>
    </location>
</feature>
<keyword evidence="1" id="KW-0812">Transmembrane</keyword>
<evidence type="ECO:0000256" key="1">
    <source>
        <dbReference type="SAM" id="Phobius"/>
    </source>
</evidence>
<feature type="chain" id="PRO_5030717146" evidence="2">
    <location>
        <begin position="23"/>
        <end position="170"/>
    </location>
</feature>
<feature type="signal peptide" evidence="2">
    <location>
        <begin position="1"/>
        <end position="22"/>
    </location>
</feature>
<sequence>MKGTISCLCALICLIGLFHSNAFSPTISIQRNGFDKSSNFRRCQRHKTKFFSRSCSIFFLNDHSLSMSKDDDMFNEEGGQFMNESEMSDEMLLQMRENAPSEWDIMKDLLGINIFTYILAALIIIFLSGNILLGPGWLGQKIGLEGTGTFTQISPSLPDSIDLSQSDFLL</sequence>
<evidence type="ECO:0000256" key="2">
    <source>
        <dbReference type="SAM" id="SignalP"/>
    </source>
</evidence>
<gene>
    <name evidence="3" type="ORF">CDEB00056_LOCUS9793</name>
</gene>
<dbReference type="AlphaFoldDB" id="A0A7S3Q3Z9"/>
<reference evidence="3" key="1">
    <citation type="submission" date="2021-01" db="EMBL/GenBank/DDBJ databases">
        <authorList>
            <person name="Corre E."/>
            <person name="Pelletier E."/>
            <person name="Niang G."/>
            <person name="Scheremetjew M."/>
            <person name="Finn R."/>
            <person name="Kale V."/>
            <person name="Holt S."/>
            <person name="Cochrane G."/>
            <person name="Meng A."/>
            <person name="Brown T."/>
            <person name="Cohen L."/>
        </authorList>
    </citation>
    <scope>NUCLEOTIDE SEQUENCE</scope>
    <source>
        <strain evidence="3">MM31A-1</strain>
    </source>
</reference>
<organism evidence="3">
    <name type="scientific">Chaetoceros debilis</name>
    <dbReference type="NCBI Taxonomy" id="122233"/>
    <lineage>
        <taxon>Eukaryota</taxon>
        <taxon>Sar</taxon>
        <taxon>Stramenopiles</taxon>
        <taxon>Ochrophyta</taxon>
        <taxon>Bacillariophyta</taxon>
        <taxon>Coscinodiscophyceae</taxon>
        <taxon>Chaetocerotophycidae</taxon>
        <taxon>Chaetocerotales</taxon>
        <taxon>Chaetocerotaceae</taxon>
        <taxon>Chaetoceros</taxon>
    </lineage>
</organism>
<keyword evidence="1" id="KW-0472">Membrane</keyword>
<name>A0A7S3Q3Z9_9STRA</name>
<keyword evidence="2" id="KW-0732">Signal</keyword>